<feature type="chain" id="PRO_5016845549" evidence="1">
    <location>
        <begin position="19"/>
        <end position="154"/>
    </location>
</feature>
<feature type="signal peptide" evidence="1">
    <location>
        <begin position="1"/>
        <end position="18"/>
    </location>
</feature>
<evidence type="ECO:0000313" key="2">
    <source>
        <dbReference type="EMBL" id="KTD35438.1"/>
    </source>
</evidence>
<dbReference type="EMBL" id="UGOG01000001">
    <property type="protein sequence ID" value="STX62023.1"/>
    <property type="molecule type" value="Genomic_DNA"/>
</dbReference>
<sequence>MNRLLLLALMIFCGVAFSADKNYLFFQTATDGSLEKMNNNHYVLTIKQAPKYVNYFSERPARTTGIINLNEFNSFWTNKNIKNDFKSNPPNAAIVLVDAQGNRQDFVAIMTNPQLSKELLTYDLQPINSKNVPTGQFKYLLMFVDDIAWNPGGF</sequence>
<evidence type="ECO:0000313" key="3">
    <source>
        <dbReference type="EMBL" id="STX62023.1"/>
    </source>
</evidence>
<protein>
    <submittedName>
        <fullName evidence="3">Uncharacterized protein</fullName>
    </submittedName>
</protein>
<reference evidence="3 5" key="2">
    <citation type="submission" date="2018-06" db="EMBL/GenBank/DDBJ databases">
        <authorList>
            <consortium name="Pathogen Informatics"/>
            <person name="Doyle S."/>
        </authorList>
    </citation>
    <scope>NUCLEOTIDE SEQUENCE [LARGE SCALE GENOMIC DNA]</scope>
    <source>
        <strain evidence="3 5">NCTC12239</strain>
    </source>
</reference>
<evidence type="ECO:0000256" key="1">
    <source>
        <dbReference type="SAM" id="SignalP"/>
    </source>
</evidence>
<reference evidence="2 4" key="1">
    <citation type="submission" date="2015-11" db="EMBL/GenBank/DDBJ databases">
        <title>Genomic analysis of 38 Legionella species identifies large and diverse effector repertoires.</title>
        <authorList>
            <person name="Burstein D."/>
            <person name="Amaro F."/>
            <person name="Zusman T."/>
            <person name="Lifshitz Z."/>
            <person name="Cohen O."/>
            <person name="Gilbert J.A."/>
            <person name="Pupko T."/>
            <person name="Shuman H.A."/>
            <person name="Segal G."/>
        </authorList>
    </citation>
    <scope>NUCLEOTIDE SEQUENCE [LARGE SCALE GENOMIC DNA]</scope>
    <source>
        <strain evidence="2 4">ATCC 43877</strain>
    </source>
</reference>
<accession>A0A378JTP1</accession>
<keyword evidence="1" id="KW-0732">Signal</keyword>
<gene>
    <name evidence="2" type="ORF">Lmor_0885</name>
    <name evidence="3" type="ORF">NCTC12239_00941</name>
</gene>
<dbReference type="AlphaFoldDB" id="A0A378JTP1"/>
<dbReference type="Proteomes" id="UP000254040">
    <property type="component" value="Unassembled WGS sequence"/>
</dbReference>
<dbReference type="EMBL" id="LNYN01000014">
    <property type="protein sequence ID" value="KTD35438.1"/>
    <property type="molecule type" value="Genomic_DNA"/>
</dbReference>
<evidence type="ECO:0000313" key="4">
    <source>
        <dbReference type="Proteomes" id="UP000054985"/>
    </source>
</evidence>
<dbReference type="Proteomes" id="UP000054985">
    <property type="component" value="Unassembled WGS sequence"/>
</dbReference>
<evidence type="ECO:0000313" key="5">
    <source>
        <dbReference type="Proteomes" id="UP000254040"/>
    </source>
</evidence>
<name>A0A378JTP1_9GAMM</name>
<dbReference type="STRING" id="39962.Lmor_0885"/>
<dbReference type="RefSeq" id="WP_028383538.1">
    <property type="nucleotide sequence ID" value="NZ_CAAAJG010000002.1"/>
</dbReference>
<keyword evidence="4" id="KW-1185">Reference proteome</keyword>
<proteinExistence type="predicted"/>
<dbReference type="OrthoDB" id="5640090at2"/>
<organism evidence="3 5">
    <name type="scientific">Legionella moravica</name>
    <dbReference type="NCBI Taxonomy" id="39962"/>
    <lineage>
        <taxon>Bacteria</taxon>
        <taxon>Pseudomonadati</taxon>
        <taxon>Pseudomonadota</taxon>
        <taxon>Gammaproteobacteria</taxon>
        <taxon>Legionellales</taxon>
        <taxon>Legionellaceae</taxon>
        <taxon>Legionella</taxon>
    </lineage>
</organism>